<dbReference type="SMART" id="SM00581">
    <property type="entry name" value="PSP"/>
    <property type="match status" value="1"/>
</dbReference>
<organism evidence="3 4">
    <name type="scientific">Heterodera schachtii</name>
    <name type="common">Sugarbeet cyst nematode worm</name>
    <name type="synonym">Tylenchus schachtii</name>
    <dbReference type="NCBI Taxonomy" id="97005"/>
    <lineage>
        <taxon>Eukaryota</taxon>
        <taxon>Metazoa</taxon>
        <taxon>Ecdysozoa</taxon>
        <taxon>Nematoda</taxon>
        <taxon>Chromadorea</taxon>
        <taxon>Rhabditida</taxon>
        <taxon>Tylenchina</taxon>
        <taxon>Tylenchomorpha</taxon>
        <taxon>Tylenchoidea</taxon>
        <taxon>Heteroderidae</taxon>
        <taxon>Heteroderinae</taxon>
        <taxon>Heterodera</taxon>
    </lineage>
</organism>
<feature type="region of interest" description="Disordered" evidence="1">
    <location>
        <begin position="451"/>
        <end position="545"/>
    </location>
</feature>
<feature type="region of interest" description="Disordered" evidence="1">
    <location>
        <begin position="582"/>
        <end position="656"/>
    </location>
</feature>
<proteinExistence type="predicted"/>
<feature type="region of interest" description="Disordered" evidence="1">
    <location>
        <begin position="1"/>
        <end position="113"/>
    </location>
</feature>
<sequence length="656" mass="74983">MSSSEDESNHYSKKEIREKERRQQKNKKKNESKKANKKNREETIITLGEEKVELPEAVNEVDSGFEAEGGTNETEEEKDVTEMVKESKETETKEKKAQKGEEGKKQKGTAGDDLSVEIEYVGEGPELDQKDPNFSYFSRIFDAFKIKTEEELKREEQFRQVRTEIPEDTLSKAAISEQILQEELNQRRKEAEEAGEAHKMSRKKLRLALQPSMADLKASTPRADVVEWADVTSRDPFLLVELKSYRNTVMVPRHWNAKRKYLAGKRGFERPPFELPEFIKRTGIMEMRETMWEKEEHQSLKNKMRERTRPKLGRIDIDYQKLHDAFFKWQTKPQMTKMGELYYEGKELEAQMREKKPGTLSDELRIALGMPVGPNSNKFPPPWLIAMQRYGPPPSYPNLKIQGLNCPIPEGCAFGYHAGGWGKPPVDEYGKPLYGDVFGLTVPQVADDVDESRIERRHWGEIGSDEEESEEESEAEEDDEEGTGAVPPPPPEGGYVTPAPTEGFVTPSGITTVPGVETPSSTIELRKKRTMDESSLSGPETPAPPLYTILAEKKVDRVGTQLMATSHVYDIAAQRKIPVPNEGVEVSLNPEELEDQGGLERKYEEQLRKQAKIRMENEEDFSDMVAEHSAKQNRKRKVQEQKKTSSSSKKYKEFKF</sequence>
<feature type="compositionally biased region" description="Basic and acidic residues" evidence="1">
    <location>
        <begin position="451"/>
        <end position="460"/>
    </location>
</feature>
<feature type="compositionally biased region" description="Acidic residues" evidence="1">
    <location>
        <begin position="463"/>
        <end position="482"/>
    </location>
</feature>
<feature type="domain" description="PSP proline-rich" evidence="2">
    <location>
        <begin position="352"/>
        <end position="410"/>
    </location>
</feature>
<feature type="compositionally biased region" description="Basic and acidic residues" evidence="1">
    <location>
        <begin position="598"/>
        <end position="616"/>
    </location>
</feature>
<feature type="compositionally biased region" description="Basic and acidic residues" evidence="1">
    <location>
        <begin position="7"/>
        <end position="23"/>
    </location>
</feature>
<dbReference type="InterPro" id="IPR052584">
    <property type="entry name" value="U2_snRNP_Complex_Component"/>
</dbReference>
<comment type="caution">
    <text evidence="3">The sequence shown here is derived from an EMBL/GenBank/DDBJ whole genome shotgun (WGS) entry which is preliminary data.</text>
</comment>
<dbReference type="Pfam" id="PF04037">
    <property type="entry name" value="DUF382"/>
    <property type="match status" value="1"/>
</dbReference>
<reference evidence="3 4" key="1">
    <citation type="submission" date="2024-10" db="EMBL/GenBank/DDBJ databases">
        <authorList>
            <person name="Kim D."/>
        </authorList>
    </citation>
    <scope>NUCLEOTIDE SEQUENCE [LARGE SCALE GENOMIC DNA]</scope>
    <source>
        <strain evidence="3">Taebaek</strain>
    </source>
</reference>
<dbReference type="PANTHER" id="PTHR12785:SF6">
    <property type="entry name" value="SPLICING FACTOR 3B SUBUNIT 2"/>
    <property type="match status" value="1"/>
</dbReference>
<dbReference type="InterPro" id="IPR007180">
    <property type="entry name" value="DUF382"/>
</dbReference>
<keyword evidence="4" id="KW-1185">Reference proteome</keyword>
<evidence type="ECO:0000259" key="2">
    <source>
        <dbReference type="SMART" id="SM00581"/>
    </source>
</evidence>
<feature type="compositionally biased region" description="Basic and acidic residues" evidence="1">
    <location>
        <begin position="32"/>
        <end position="54"/>
    </location>
</feature>
<evidence type="ECO:0000313" key="3">
    <source>
        <dbReference type="EMBL" id="KAL3083052.1"/>
    </source>
</evidence>
<dbReference type="PANTHER" id="PTHR12785">
    <property type="entry name" value="SPLICING FACTOR 3B"/>
    <property type="match status" value="1"/>
</dbReference>
<feature type="compositionally biased region" description="Basic and acidic residues" evidence="1">
    <location>
        <begin position="80"/>
        <end position="105"/>
    </location>
</feature>
<dbReference type="Pfam" id="PF04046">
    <property type="entry name" value="PSP"/>
    <property type="match status" value="1"/>
</dbReference>
<evidence type="ECO:0000313" key="4">
    <source>
        <dbReference type="Proteomes" id="UP001620645"/>
    </source>
</evidence>
<dbReference type="AlphaFoldDB" id="A0ABD2IVA8"/>
<dbReference type="Proteomes" id="UP001620645">
    <property type="component" value="Unassembled WGS sequence"/>
</dbReference>
<dbReference type="InterPro" id="IPR006568">
    <property type="entry name" value="PSP_pro-rich"/>
</dbReference>
<accession>A0ABD2IVA8</accession>
<gene>
    <name evidence="3" type="ORF">niasHS_010854</name>
</gene>
<evidence type="ECO:0000256" key="1">
    <source>
        <dbReference type="SAM" id="MobiDB-lite"/>
    </source>
</evidence>
<dbReference type="EMBL" id="JBICCN010000254">
    <property type="protein sequence ID" value="KAL3083052.1"/>
    <property type="molecule type" value="Genomic_DNA"/>
</dbReference>
<name>A0ABD2IVA8_HETSC</name>
<protein>
    <recommendedName>
        <fullName evidence="2">PSP proline-rich domain-containing protein</fullName>
    </recommendedName>
</protein>